<proteinExistence type="predicted"/>
<comment type="caution">
    <text evidence="1">The sequence shown here is derived from an EMBL/GenBank/DDBJ whole genome shotgun (WGS) entry which is preliminary data.</text>
</comment>
<keyword evidence="2" id="KW-1185">Reference proteome</keyword>
<organism evidence="1 2">
    <name type="scientific">Phialemonium thermophilum</name>
    <dbReference type="NCBI Taxonomy" id="223376"/>
    <lineage>
        <taxon>Eukaryota</taxon>
        <taxon>Fungi</taxon>
        <taxon>Dikarya</taxon>
        <taxon>Ascomycota</taxon>
        <taxon>Pezizomycotina</taxon>
        <taxon>Sordariomycetes</taxon>
        <taxon>Sordariomycetidae</taxon>
        <taxon>Cephalothecales</taxon>
        <taxon>Cephalothecaceae</taxon>
        <taxon>Phialemonium</taxon>
    </lineage>
</organism>
<dbReference type="Proteomes" id="UP001586593">
    <property type="component" value="Unassembled WGS sequence"/>
</dbReference>
<gene>
    <name evidence="1" type="ORF">VTK73DRAFT_740</name>
</gene>
<evidence type="ECO:0000313" key="1">
    <source>
        <dbReference type="EMBL" id="KAL1845286.1"/>
    </source>
</evidence>
<name>A0ABR3VUC7_9PEZI</name>
<evidence type="ECO:0000313" key="2">
    <source>
        <dbReference type="Proteomes" id="UP001586593"/>
    </source>
</evidence>
<accession>A0ABR3VUC7</accession>
<reference evidence="1 2" key="1">
    <citation type="journal article" date="2024" name="Commun. Biol.">
        <title>Comparative genomic analysis of thermophilic fungi reveals convergent evolutionary adaptations and gene losses.</title>
        <authorList>
            <person name="Steindorff A.S."/>
            <person name="Aguilar-Pontes M.V."/>
            <person name="Robinson A.J."/>
            <person name="Andreopoulos B."/>
            <person name="LaButti K."/>
            <person name="Kuo A."/>
            <person name="Mondo S."/>
            <person name="Riley R."/>
            <person name="Otillar R."/>
            <person name="Haridas S."/>
            <person name="Lipzen A."/>
            <person name="Grimwood J."/>
            <person name="Schmutz J."/>
            <person name="Clum A."/>
            <person name="Reid I.D."/>
            <person name="Moisan M.C."/>
            <person name="Butler G."/>
            <person name="Nguyen T.T.M."/>
            <person name="Dewar K."/>
            <person name="Conant G."/>
            <person name="Drula E."/>
            <person name="Henrissat B."/>
            <person name="Hansel C."/>
            <person name="Singer S."/>
            <person name="Hutchinson M.I."/>
            <person name="de Vries R.P."/>
            <person name="Natvig D.O."/>
            <person name="Powell A.J."/>
            <person name="Tsang A."/>
            <person name="Grigoriev I.V."/>
        </authorList>
    </citation>
    <scope>NUCLEOTIDE SEQUENCE [LARGE SCALE GENOMIC DNA]</scope>
    <source>
        <strain evidence="1 2">ATCC 24622</strain>
    </source>
</reference>
<dbReference type="EMBL" id="JAZHXJ010001160">
    <property type="protein sequence ID" value="KAL1845286.1"/>
    <property type="molecule type" value="Genomic_DNA"/>
</dbReference>
<sequence length="204" mass="21461">MGMDERPVVVEQPLLLLADLARQAAVAALDEGGVAEVADVRAKAPAERRPEDAHHVGVVVDERRLVVADGPFLEVLRQELQQDRVRLGYVLAAVDVHPLGPVVTLPEAAVAAAPRGLQSVLGRPGWNGQRDDAIPYPVQEPYLLCFRGGYRDFGDVDPPPLGTDLAAGQGRLLAGGTGCAVVGQVAAYLSRPATDAGVRLGTLT</sequence>
<protein>
    <submittedName>
        <fullName evidence="1">Uncharacterized protein</fullName>
    </submittedName>
</protein>